<keyword evidence="4" id="KW-1185">Reference proteome</keyword>
<dbReference type="GO" id="GO:0016020">
    <property type="term" value="C:membrane"/>
    <property type="evidence" value="ECO:0007669"/>
    <property type="project" value="InterPro"/>
</dbReference>
<dbReference type="EMBL" id="SLZW01000001">
    <property type="protein sequence ID" value="TCS64873.1"/>
    <property type="molecule type" value="Genomic_DNA"/>
</dbReference>
<feature type="region of interest" description="Disordered" evidence="1">
    <location>
        <begin position="122"/>
        <end position="170"/>
    </location>
</feature>
<keyword evidence="2" id="KW-1133">Transmembrane helix</keyword>
<evidence type="ECO:0000313" key="4">
    <source>
        <dbReference type="Proteomes" id="UP000295304"/>
    </source>
</evidence>
<dbReference type="Proteomes" id="UP000295304">
    <property type="component" value="Unassembled WGS sequence"/>
</dbReference>
<dbReference type="RefSeq" id="WP_132937614.1">
    <property type="nucleotide sequence ID" value="NZ_CP119676.1"/>
</dbReference>
<dbReference type="InterPro" id="IPR007313">
    <property type="entry name" value="FxsA"/>
</dbReference>
<dbReference type="Pfam" id="PF04186">
    <property type="entry name" value="FxsA"/>
    <property type="match status" value="1"/>
</dbReference>
<name>A0A4R3JHP1_9PROT</name>
<keyword evidence="2" id="KW-0812">Transmembrane</keyword>
<feature type="transmembrane region" description="Helical" evidence="2">
    <location>
        <begin position="26"/>
        <end position="47"/>
    </location>
</feature>
<evidence type="ECO:0000256" key="2">
    <source>
        <dbReference type="SAM" id="Phobius"/>
    </source>
</evidence>
<dbReference type="AlphaFoldDB" id="A0A4R3JHP1"/>
<dbReference type="PANTHER" id="PTHR35335">
    <property type="entry name" value="UPF0716 PROTEIN FXSA"/>
    <property type="match status" value="1"/>
</dbReference>
<comment type="caution">
    <text evidence="3">The sequence shown here is derived from an EMBL/GenBank/DDBJ whole genome shotgun (WGS) entry which is preliminary data.</text>
</comment>
<dbReference type="OrthoDB" id="9792788at2"/>
<proteinExistence type="predicted"/>
<sequence>MPFLLFLLILAVPALEIAVFIQVGDLIGVIPTLLGIVVTAVIGAALLRHQGLQTLRRVQESLDRGELPVADLFDGLCIALAGALLLTPGFVTDAIGLSLFLPPVRRILMAMLGRHLAARGGAGEFTRRPTSSSPLTPGEGPTIDGEYTDVTPSERKDADGRGRLPHQRRR</sequence>
<accession>A0A4R3JHP1</accession>
<keyword evidence="2" id="KW-0472">Membrane</keyword>
<evidence type="ECO:0000256" key="1">
    <source>
        <dbReference type="SAM" id="MobiDB-lite"/>
    </source>
</evidence>
<gene>
    <name evidence="3" type="ORF">EDD55_101204</name>
</gene>
<organism evidence="3 4">
    <name type="scientific">Varunaivibrio sulfuroxidans</name>
    <dbReference type="NCBI Taxonomy" id="1773489"/>
    <lineage>
        <taxon>Bacteria</taxon>
        <taxon>Pseudomonadati</taxon>
        <taxon>Pseudomonadota</taxon>
        <taxon>Alphaproteobacteria</taxon>
        <taxon>Rhodospirillales</taxon>
        <taxon>Magnetovibrionaceae</taxon>
        <taxon>Varunaivibrio</taxon>
    </lineage>
</organism>
<dbReference type="PANTHER" id="PTHR35335:SF1">
    <property type="entry name" value="UPF0716 PROTEIN FXSA"/>
    <property type="match status" value="1"/>
</dbReference>
<feature type="compositionally biased region" description="Basic and acidic residues" evidence="1">
    <location>
        <begin position="152"/>
        <end position="162"/>
    </location>
</feature>
<evidence type="ECO:0000313" key="3">
    <source>
        <dbReference type="EMBL" id="TCS64873.1"/>
    </source>
</evidence>
<dbReference type="NCBIfam" id="NF008528">
    <property type="entry name" value="PRK11463.1-2"/>
    <property type="match status" value="1"/>
</dbReference>
<reference evidence="3 4" key="1">
    <citation type="submission" date="2019-03" db="EMBL/GenBank/DDBJ databases">
        <title>Genomic Encyclopedia of Type Strains, Phase IV (KMG-IV): sequencing the most valuable type-strain genomes for metagenomic binning, comparative biology and taxonomic classification.</title>
        <authorList>
            <person name="Goeker M."/>
        </authorList>
    </citation>
    <scope>NUCLEOTIDE SEQUENCE [LARGE SCALE GENOMIC DNA]</scope>
    <source>
        <strain evidence="3 4">DSM 101688</strain>
    </source>
</reference>
<protein>
    <submittedName>
        <fullName evidence="3">UPF0716 protein FxsA</fullName>
    </submittedName>
</protein>